<evidence type="ECO:0000256" key="1">
    <source>
        <dbReference type="SAM" id="MobiDB-lite"/>
    </source>
</evidence>
<dbReference type="Proteomes" id="UP000027456">
    <property type="component" value="Unassembled WGS sequence"/>
</dbReference>
<feature type="region of interest" description="Disordered" evidence="1">
    <location>
        <begin position="181"/>
        <end position="216"/>
    </location>
</feature>
<feature type="compositionally biased region" description="Basic residues" evidence="1">
    <location>
        <begin position="201"/>
        <end position="212"/>
    </location>
</feature>
<dbReference type="STRING" id="1423351.A0A074S9H6"/>
<accession>A0A074S9H6</accession>
<proteinExistence type="predicted"/>
<dbReference type="HOGENOM" id="CLU_053902_0_0_1"/>
<evidence type="ECO:0000313" key="4">
    <source>
        <dbReference type="EMBL" id="KEP46677.1"/>
    </source>
</evidence>
<dbReference type="PANTHER" id="PTHR35192:SF2">
    <property type="entry name" value="APPLE DOMAIN-CONTAINING PROTEIN"/>
    <property type="match status" value="1"/>
</dbReference>
<dbReference type="OrthoDB" id="439917at2759"/>
<dbReference type="EMBL" id="AZST01000992">
    <property type="protein sequence ID" value="KEP46677.1"/>
    <property type="molecule type" value="Genomic_DNA"/>
</dbReference>
<keyword evidence="2" id="KW-0732">Signal</keyword>
<gene>
    <name evidence="4" type="ORF">V565_186280</name>
</gene>
<dbReference type="PANTHER" id="PTHR35192">
    <property type="entry name" value="PROTEIN, PUTATIVE-RELATED"/>
    <property type="match status" value="1"/>
</dbReference>
<protein>
    <submittedName>
        <fullName evidence="4">Pria protein</fullName>
    </submittedName>
</protein>
<dbReference type="Pfam" id="PF21671">
    <property type="entry name" value="CPL1-like"/>
    <property type="match status" value="1"/>
</dbReference>
<name>A0A074S9H6_9AGAM</name>
<feature type="domain" description="Protein CPL1-like" evidence="3">
    <location>
        <begin position="239"/>
        <end position="298"/>
    </location>
</feature>
<organism evidence="4 5">
    <name type="scientific">Rhizoctonia solani 123E</name>
    <dbReference type="NCBI Taxonomy" id="1423351"/>
    <lineage>
        <taxon>Eukaryota</taxon>
        <taxon>Fungi</taxon>
        <taxon>Dikarya</taxon>
        <taxon>Basidiomycota</taxon>
        <taxon>Agaricomycotina</taxon>
        <taxon>Agaricomycetes</taxon>
        <taxon>Cantharellales</taxon>
        <taxon>Ceratobasidiaceae</taxon>
        <taxon>Rhizoctonia</taxon>
    </lineage>
</organism>
<dbReference type="AlphaFoldDB" id="A0A074S9H6"/>
<feature type="signal peptide" evidence="2">
    <location>
        <begin position="1"/>
        <end position="22"/>
    </location>
</feature>
<evidence type="ECO:0000256" key="2">
    <source>
        <dbReference type="SAM" id="SignalP"/>
    </source>
</evidence>
<evidence type="ECO:0000313" key="5">
    <source>
        <dbReference type="Proteomes" id="UP000027456"/>
    </source>
</evidence>
<dbReference type="InterPro" id="IPR038955">
    <property type="entry name" value="PriA/CPL1_fungi"/>
</dbReference>
<feature type="chain" id="PRO_5001698653" evidence="2">
    <location>
        <begin position="23"/>
        <end position="304"/>
    </location>
</feature>
<sequence length="304" mass="32593">MRFATVVSTVAVLVSVAAPAAATFRCNLGNWYWKDKDCCIKVGGPPSPPSPPSGHQCPNMWFWNKDTNCCAPRYIPPYSQPSCSNGWVWNPSTYSCRPPVTPPPANDNCGPNKWWWKSRSCCLPHGNPSPPLPPRGNNCPPNWYWHGQQGCCVPQHPPPTPVPSCPPNWEWSPNTQCCKPTTPTPPGPQPSKRATTDNSKRHGAVPQHKKKATPSPSEAVFCPAGMTACPIAGIFSAEFECFDALADLKSCGGCASVGTGQDCTTIPNVSVSSCDSGSCTVLSCNEGYIANEDKSACVPHGHEL</sequence>
<evidence type="ECO:0000259" key="3">
    <source>
        <dbReference type="Pfam" id="PF21671"/>
    </source>
</evidence>
<dbReference type="InterPro" id="IPR048661">
    <property type="entry name" value="CPL1-like"/>
</dbReference>
<reference evidence="4 5" key="1">
    <citation type="submission" date="2013-12" db="EMBL/GenBank/DDBJ databases">
        <authorList>
            <person name="Cubeta M."/>
            <person name="Pakala S."/>
            <person name="Fedorova N."/>
            <person name="Thomas E."/>
            <person name="Dean R."/>
            <person name="Jabaji S."/>
            <person name="Neate S."/>
            <person name="Toda T."/>
            <person name="Tavantzis S."/>
            <person name="Vilgalys R."/>
            <person name="Bharathan N."/>
            <person name="Pakala S."/>
            <person name="Losada L.S."/>
            <person name="Zafar N."/>
            <person name="Nierman W."/>
        </authorList>
    </citation>
    <scope>NUCLEOTIDE SEQUENCE [LARGE SCALE GENOMIC DNA]</scope>
    <source>
        <strain evidence="4 5">123E</strain>
    </source>
</reference>
<keyword evidence="5" id="KW-1185">Reference proteome</keyword>
<comment type="caution">
    <text evidence="4">The sequence shown here is derived from an EMBL/GenBank/DDBJ whole genome shotgun (WGS) entry which is preliminary data.</text>
</comment>